<proteinExistence type="predicted"/>
<dbReference type="PRINTS" id="PR00332">
    <property type="entry name" value="HISTRIAD"/>
</dbReference>
<accession>A0A0B5AYT3</accession>
<dbReference type="PROSITE" id="PS51084">
    <property type="entry name" value="HIT_2"/>
    <property type="match status" value="1"/>
</dbReference>
<dbReference type="InterPro" id="IPR001310">
    <property type="entry name" value="Histidine_triad_HIT"/>
</dbReference>
<dbReference type="SUPFAM" id="SSF54197">
    <property type="entry name" value="HIT-like"/>
    <property type="match status" value="1"/>
</dbReference>
<dbReference type="PANTHER" id="PTHR42997:SF1">
    <property type="entry name" value="AP-4-A PHOSPHORYLASE"/>
    <property type="match status" value="1"/>
</dbReference>
<feature type="active site" description="Tele-AMP-histidine intermediate" evidence="1">
    <location>
        <position position="92"/>
    </location>
</feature>
<dbReference type="BioCyc" id="JESP1508404:G14D9-13115-MONOMER"/>
<keyword evidence="5" id="KW-0378">Hydrolase</keyword>
<protein>
    <submittedName>
        <fullName evidence="5">Diadenosine polyphosphate hydrolase</fullName>
    </submittedName>
</protein>
<dbReference type="InterPro" id="IPR036265">
    <property type="entry name" value="HIT-like_sf"/>
</dbReference>
<dbReference type="HOGENOM" id="CLU_056776_5_1_9"/>
<feature type="domain" description="HIT" evidence="4">
    <location>
        <begin position="1"/>
        <end position="105"/>
    </location>
</feature>
<dbReference type="Pfam" id="PF01230">
    <property type="entry name" value="HIT"/>
    <property type="match status" value="1"/>
</dbReference>
<evidence type="ECO:0000256" key="3">
    <source>
        <dbReference type="PROSITE-ProRule" id="PRU00464"/>
    </source>
</evidence>
<dbReference type="KEGG" id="jeo:JMA_38310"/>
<dbReference type="Gene3D" id="3.30.428.10">
    <property type="entry name" value="HIT-like"/>
    <property type="match status" value="1"/>
</dbReference>
<organism evidence="5 6">
    <name type="scientific">Jeotgalibacillus malaysiensis</name>
    <dbReference type="NCBI Taxonomy" id="1508404"/>
    <lineage>
        <taxon>Bacteria</taxon>
        <taxon>Bacillati</taxon>
        <taxon>Bacillota</taxon>
        <taxon>Bacilli</taxon>
        <taxon>Bacillales</taxon>
        <taxon>Caryophanaceae</taxon>
        <taxon>Jeotgalibacillus</taxon>
    </lineage>
</organism>
<dbReference type="InterPro" id="IPR011146">
    <property type="entry name" value="HIT-like"/>
</dbReference>
<geneLocation type="plasmid" evidence="6"/>
<sequence>MNCPFCKINNVILETPLFKVIRDKYPVAPGHTLIIPKRHAVTYFDLTGEEVDELWTMVGEIKVGLDNEFEPDGYNVGFNVGETAGQTVMHCHIHIIPRYSGDMEDPRGGVRGVIPDKQKY</sequence>
<keyword evidence="5" id="KW-0614">Plasmid</keyword>
<evidence type="ECO:0000313" key="5">
    <source>
        <dbReference type="EMBL" id="AJD93149.1"/>
    </source>
</evidence>
<dbReference type="GO" id="GO:0016787">
    <property type="term" value="F:hydrolase activity"/>
    <property type="evidence" value="ECO:0007669"/>
    <property type="project" value="UniProtKB-KW"/>
</dbReference>
<dbReference type="OrthoDB" id="9784774at2"/>
<evidence type="ECO:0000256" key="1">
    <source>
        <dbReference type="PIRSR" id="PIRSR601310-1"/>
    </source>
</evidence>
<dbReference type="AlphaFoldDB" id="A0A0B5AYT3"/>
<dbReference type="InterPro" id="IPR052908">
    <property type="entry name" value="AP-4-A_phosphorylase"/>
</dbReference>
<evidence type="ECO:0000259" key="4">
    <source>
        <dbReference type="PROSITE" id="PS51084"/>
    </source>
</evidence>
<gene>
    <name evidence="5" type="ORF">JMA_38310</name>
</gene>
<dbReference type="PANTHER" id="PTHR42997">
    <property type="entry name" value="HIT FAMILY HYDROLASE"/>
    <property type="match status" value="1"/>
</dbReference>
<name>A0A0B5AYT3_9BACL</name>
<dbReference type="EMBL" id="CP009417">
    <property type="protein sequence ID" value="AJD93149.1"/>
    <property type="molecule type" value="Genomic_DNA"/>
</dbReference>
<evidence type="ECO:0000313" key="6">
    <source>
        <dbReference type="Proteomes" id="UP000031449"/>
    </source>
</evidence>
<keyword evidence="6" id="KW-1185">Reference proteome</keyword>
<feature type="short sequence motif" description="Histidine triad motif" evidence="2 3">
    <location>
        <begin position="90"/>
        <end position="94"/>
    </location>
</feature>
<dbReference type="Proteomes" id="UP000031449">
    <property type="component" value="Plasmid unnamed"/>
</dbReference>
<evidence type="ECO:0000256" key="2">
    <source>
        <dbReference type="PIRSR" id="PIRSR601310-3"/>
    </source>
</evidence>
<reference evidence="5 6" key="1">
    <citation type="submission" date="2014-08" db="EMBL/GenBank/DDBJ databases">
        <title>Complete genome of a marine bacteria Jeotgalibacillus malaysiensis.</title>
        <authorList>
            <person name="Yaakop A.S."/>
            <person name="Chan K.-G."/>
            <person name="Goh K.M."/>
        </authorList>
    </citation>
    <scope>NUCLEOTIDE SEQUENCE [LARGE SCALE GENOMIC DNA]</scope>
    <source>
        <strain evidence="5 6">D5</strain>
        <plasmid evidence="6">Plasmid</plasmid>
    </source>
</reference>